<reference evidence="8" key="1">
    <citation type="journal article" date="2020" name="Nat. Commun.">
        <title>Large-scale genome sequencing of mycorrhizal fungi provides insights into the early evolution of symbiotic traits.</title>
        <authorList>
            <person name="Miyauchi S."/>
            <person name="Kiss E."/>
            <person name="Kuo A."/>
            <person name="Drula E."/>
            <person name="Kohler A."/>
            <person name="Sanchez-Garcia M."/>
            <person name="Morin E."/>
            <person name="Andreopoulos B."/>
            <person name="Barry K.W."/>
            <person name="Bonito G."/>
            <person name="Buee M."/>
            <person name="Carver A."/>
            <person name="Chen C."/>
            <person name="Cichocki N."/>
            <person name="Clum A."/>
            <person name="Culley D."/>
            <person name="Crous P.W."/>
            <person name="Fauchery L."/>
            <person name="Girlanda M."/>
            <person name="Hayes R.D."/>
            <person name="Keri Z."/>
            <person name="LaButti K."/>
            <person name="Lipzen A."/>
            <person name="Lombard V."/>
            <person name="Magnuson J."/>
            <person name="Maillard F."/>
            <person name="Murat C."/>
            <person name="Nolan M."/>
            <person name="Ohm R.A."/>
            <person name="Pangilinan J."/>
            <person name="Pereira M.F."/>
            <person name="Perotto S."/>
            <person name="Peter M."/>
            <person name="Pfister S."/>
            <person name="Riley R."/>
            <person name="Sitrit Y."/>
            <person name="Stielow J.B."/>
            <person name="Szollosi G."/>
            <person name="Zifcakova L."/>
            <person name="Stursova M."/>
            <person name="Spatafora J.W."/>
            <person name="Tedersoo L."/>
            <person name="Vaario L.M."/>
            <person name="Yamada A."/>
            <person name="Yan M."/>
            <person name="Wang P."/>
            <person name="Xu J."/>
            <person name="Bruns T."/>
            <person name="Baldrian P."/>
            <person name="Vilgalys R."/>
            <person name="Dunand C."/>
            <person name="Henrissat B."/>
            <person name="Grigoriev I.V."/>
            <person name="Hibbett D."/>
            <person name="Nagy L.G."/>
            <person name="Martin F.M."/>
        </authorList>
    </citation>
    <scope>NUCLEOTIDE SEQUENCE</scope>
    <source>
        <strain evidence="8">UH-Tt-Lm1</strain>
    </source>
</reference>
<dbReference type="GO" id="GO:0006289">
    <property type="term" value="P:nucleotide-excision repair"/>
    <property type="evidence" value="ECO:0007669"/>
    <property type="project" value="TreeGrafter"/>
</dbReference>
<organism evidence="8 9">
    <name type="scientific">Thelephora terrestris</name>
    <dbReference type="NCBI Taxonomy" id="56493"/>
    <lineage>
        <taxon>Eukaryota</taxon>
        <taxon>Fungi</taxon>
        <taxon>Dikarya</taxon>
        <taxon>Basidiomycota</taxon>
        <taxon>Agaricomycotina</taxon>
        <taxon>Agaricomycetes</taxon>
        <taxon>Thelephorales</taxon>
        <taxon>Thelephoraceae</taxon>
        <taxon>Thelephora</taxon>
    </lineage>
</organism>
<evidence type="ECO:0000256" key="4">
    <source>
        <dbReference type="ARBA" id="ARBA00023125"/>
    </source>
</evidence>
<evidence type="ECO:0000313" key="9">
    <source>
        <dbReference type="Proteomes" id="UP000736335"/>
    </source>
</evidence>
<evidence type="ECO:0000256" key="1">
    <source>
        <dbReference type="ARBA" id="ARBA00004123"/>
    </source>
</evidence>
<dbReference type="PANTHER" id="PTHR13989:SF16">
    <property type="entry name" value="REPLICATION PROTEIN A2"/>
    <property type="match status" value="1"/>
</dbReference>
<evidence type="ECO:0000256" key="2">
    <source>
        <dbReference type="ARBA" id="ARBA00007815"/>
    </source>
</evidence>
<dbReference type="InterPro" id="IPR014892">
    <property type="entry name" value="RPA_C"/>
</dbReference>
<dbReference type="GO" id="GO:0035861">
    <property type="term" value="C:site of double-strand break"/>
    <property type="evidence" value="ECO:0007669"/>
    <property type="project" value="TreeGrafter"/>
</dbReference>
<dbReference type="PANTHER" id="PTHR13989">
    <property type="entry name" value="REPLICATION PROTEIN A-RELATED"/>
    <property type="match status" value="1"/>
</dbReference>
<dbReference type="InterPro" id="IPR036388">
    <property type="entry name" value="WH-like_DNA-bd_sf"/>
</dbReference>
<evidence type="ECO:0000256" key="3">
    <source>
        <dbReference type="ARBA" id="ARBA00022705"/>
    </source>
</evidence>
<dbReference type="Pfam" id="PF08784">
    <property type="entry name" value="RPA_C"/>
    <property type="match status" value="1"/>
</dbReference>
<feature type="domain" description="Replication protein A C-terminal" evidence="7">
    <location>
        <begin position="159"/>
        <end position="255"/>
    </location>
</feature>
<protein>
    <submittedName>
        <fullName evidence="8">Replication protein A subunit RPA32</fullName>
    </submittedName>
</protein>
<keyword evidence="9" id="KW-1185">Reference proteome</keyword>
<dbReference type="InterPro" id="IPR012340">
    <property type="entry name" value="NA-bd_OB-fold"/>
</dbReference>
<feature type="compositionally biased region" description="Polar residues" evidence="6">
    <location>
        <begin position="12"/>
        <end position="30"/>
    </location>
</feature>
<comment type="similarity">
    <text evidence="2">Belongs to the replication factor A protein 2 family.</text>
</comment>
<keyword evidence="5" id="KW-0539">Nucleus</keyword>
<evidence type="ECO:0000256" key="5">
    <source>
        <dbReference type="ARBA" id="ARBA00023242"/>
    </source>
</evidence>
<accession>A0A9P6LC98</accession>
<dbReference type="Gene3D" id="2.40.50.140">
    <property type="entry name" value="Nucleic acid-binding proteins"/>
    <property type="match status" value="1"/>
</dbReference>
<feature type="region of interest" description="Disordered" evidence="6">
    <location>
        <begin position="1"/>
        <end position="30"/>
    </location>
</feature>
<dbReference type="Gene3D" id="1.10.10.10">
    <property type="entry name" value="Winged helix-like DNA-binding domain superfamily/Winged helix DNA-binding domain"/>
    <property type="match status" value="1"/>
</dbReference>
<dbReference type="Proteomes" id="UP000736335">
    <property type="component" value="Unassembled WGS sequence"/>
</dbReference>
<dbReference type="GO" id="GO:0000724">
    <property type="term" value="P:double-strand break repair via homologous recombination"/>
    <property type="evidence" value="ECO:0007669"/>
    <property type="project" value="TreeGrafter"/>
</dbReference>
<dbReference type="InterPro" id="IPR014646">
    <property type="entry name" value="Rfa2/RPA32"/>
</dbReference>
<gene>
    <name evidence="8" type="ORF">BJ322DRAFT_1027096</name>
</gene>
<dbReference type="GO" id="GO:0003697">
    <property type="term" value="F:single-stranded DNA binding"/>
    <property type="evidence" value="ECO:0007669"/>
    <property type="project" value="TreeGrafter"/>
</dbReference>
<proteinExistence type="inferred from homology"/>
<evidence type="ECO:0000313" key="8">
    <source>
        <dbReference type="EMBL" id="KAF9792093.1"/>
    </source>
</evidence>
<name>A0A9P6LC98_9AGAM</name>
<reference evidence="8" key="2">
    <citation type="submission" date="2020-11" db="EMBL/GenBank/DDBJ databases">
        <authorList>
            <consortium name="DOE Joint Genome Institute"/>
            <person name="Kuo A."/>
            <person name="Miyauchi S."/>
            <person name="Kiss E."/>
            <person name="Drula E."/>
            <person name="Kohler A."/>
            <person name="Sanchez-Garcia M."/>
            <person name="Andreopoulos B."/>
            <person name="Barry K.W."/>
            <person name="Bonito G."/>
            <person name="Buee M."/>
            <person name="Carver A."/>
            <person name="Chen C."/>
            <person name="Cichocki N."/>
            <person name="Clum A."/>
            <person name="Culley D."/>
            <person name="Crous P.W."/>
            <person name="Fauchery L."/>
            <person name="Girlanda M."/>
            <person name="Hayes R."/>
            <person name="Keri Z."/>
            <person name="Labutti K."/>
            <person name="Lipzen A."/>
            <person name="Lombard V."/>
            <person name="Magnuson J."/>
            <person name="Maillard F."/>
            <person name="Morin E."/>
            <person name="Murat C."/>
            <person name="Nolan M."/>
            <person name="Ohm R."/>
            <person name="Pangilinan J."/>
            <person name="Pereira M."/>
            <person name="Perotto S."/>
            <person name="Peter M."/>
            <person name="Riley R."/>
            <person name="Sitrit Y."/>
            <person name="Stielow B."/>
            <person name="Szollosi G."/>
            <person name="Zifcakova L."/>
            <person name="Stursova M."/>
            <person name="Spatafora J.W."/>
            <person name="Tedersoo L."/>
            <person name="Vaario L.-M."/>
            <person name="Yamada A."/>
            <person name="Yan M."/>
            <person name="Wang P."/>
            <person name="Xu J."/>
            <person name="Bruns T."/>
            <person name="Baldrian P."/>
            <person name="Vilgalys R."/>
            <person name="Henrissat B."/>
            <person name="Grigoriev I.V."/>
            <person name="Hibbett D."/>
            <person name="Nagy L.G."/>
            <person name="Martin F.M."/>
        </authorList>
    </citation>
    <scope>NUCLEOTIDE SEQUENCE</scope>
    <source>
        <strain evidence="8">UH-Tt-Lm1</strain>
    </source>
</reference>
<comment type="subcellular location">
    <subcellularLocation>
        <location evidence="1">Nucleus</location>
    </subcellularLocation>
</comment>
<evidence type="ECO:0000256" key="6">
    <source>
        <dbReference type="SAM" id="MobiDB-lite"/>
    </source>
</evidence>
<dbReference type="CDD" id="cd04478">
    <property type="entry name" value="RPA2_DBD_D"/>
    <property type="match status" value="1"/>
</dbReference>
<evidence type="ECO:0000259" key="7">
    <source>
        <dbReference type="Pfam" id="PF08784"/>
    </source>
</evidence>
<dbReference type="InterPro" id="IPR040260">
    <property type="entry name" value="RFA2-like"/>
</dbReference>
<dbReference type="GO" id="GO:0005662">
    <property type="term" value="C:DNA replication factor A complex"/>
    <property type="evidence" value="ECO:0007669"/>
    <property type="project" value="TreeGrafter"/>
</dbReference>
<sequence length="259" mass="27910">MSQHDFAGGYVQGSQFGENSPSTKKATSHSLRPVTIKQLLASTQAHGDAEWMLGDCEINHVTAVAHVLNVLVNPTNHVFELGDGTGRIEARHWVDASTEGDEGQGDGVTEHMYARVTGTLKQFGNKKYLNVAHIQPVNDPHEIIFHFFEAVYVTMEYSRGSPGGGGGTGDPMQGVTFGGNQSAYSHQNQGSGDQYSHMNETERKIMQFLRGQDTGGDGIHVAAIGRAIKEDPAVVSDTLEKLVEGGDVFITSDNHFAAI</sequence>
<dbReference type="AlphaFoldDB" id="A0A9P6LC98"/>
<dbReference type="GO" id="GO:0006260">
    <property type="term" value="P:DNA replication"/>
    <property type="evidence" value="ECO:0007669"/>
    <property type="project" value="UniProtKB-KW"/>
</dbReference>
<dbReference type="EMBL" id="WIUZ02000001">
    <property type="protein sequence ID" value="KAF9792093.1"/>
    <property type="molecule type" value="Genomic_DNA"/>
</dbReference>
<keyword evidence="4" id="KW-0238">DNA-binding</keyword>
<dbReference type="PIRSF" id="PIRSF036949">
    <property type="entry name" value="RPA32"/>
    <property type="match status" value="1"/>
</dbReference>
<keyword evidence="3" id="KW-0235">DNA replication</keyword>
<dbReference type="OrthoDB" id="25571at2759"/>
<dbReference type="SUPFAM" id="SSF50249">
    <property type="entry name" value="Nucleic acid-binding proteins"/>
    <property type="match status" value="1"/>
</dbReference>
<dbReference type="GO" id="GO:0000781">
    <property type="term" value="C:chromosome, telomeric region"/>
    <property type="evidence" value="ECO:0007669"/>
    <property type="project" value="TreeGrafter"/>
</dbReference>
<comment type="caution">
    <text evidence="8">The sequence shown here is derived from an EMBL/GenBank/DDBJ whole genome shotgun (WGS) entry which is preliminary data.</text>
</comment>